<keyword evidence="3" id="KW-0547">Nucleotide-binding</keyword>
<evidence type="ECO:0000313" key="9">
    <source>
        <dbReference type="Proteomes" id="UP001228049"/>
    </source>
</evidence>
<evidence type="ECO:0000313" key="8">
    <source>
        <dbReference type="EMBL" id="KAK1895948.1"/>
    </source>
</evidence>
<dbReference type="Gene3D" id="1.10.510.10">
    <property type="entry name" value="Transferase(Phosphotransferase) domain 1"/>
    <property type="match status" value="1"/>
</dbReference>
<feature type="region of interest" description="Disordered" evidence="6">
    <location>
        <begin position="370"/>
        <end position="423"/>
    </location>
</feature>
<dbReference type="InterPro" id="IPR050494">
    <property type="entry name" value="Ser_Thr_dual-spec_kinase"/>
</dbReference>
<dbReference type="GO" id="GO:0005524">
    <property type="term" value="F:ATP binding"/>
    <property type="evidence" value="ECO:0007669"/>
    <property type="project" value="UniProtKB-KW"/>
</dbReference>
<keyword evidence="4 8" id="KW-0418">Kinase</keyword>
<keyword evidence="8" id="KW-0371">Homeobox</keyword>
<evidence type="ECO:0000259" key="7">
    <source>
        <dbReference type="PROSITE" id="PS50011"/>
    </source>
</evidence>
<dbReference type="PROSITE" id="PS00108">
    <property type="entry name" value="PROTEIN_KINASE_ST"/>
    <property type="match status" value="1"/>
</dbReference>
<protein>
    <submittedName>
        <fullName evidence="8">Homeodomain-interacting protein kinase 2</fullName>
    </submittedName>
</protein>
<organism evidence="8 9">
    <name type="scientific">Dissostichus eleginoides</name>
    <name type="common">Patagonian toothfish</name>
    <name type="synonym">Dissostichus amissus</name>
    <dbReference type="NCBI Taxonomy" id="100907"/>
    <lineage>
        <taxon>Eukaryota</taxon>
        <taxon>Metazoa</taxon>
        <taxon>Chordata</taxon>
        <taxon>Craniata</taxon>
        <taxon>Vertebrata</taxon>
        <taxon>Euteleostomi</taxon>
        <taxon>Actinopterygii</taxon>
        <taxon>Neopterygii</taxon>
        <taxon>Teleostei</taxon>
        <taxon>Neoteleostei</taxon>
        <taxon>Acanthomorphata</taxon>
        <taxon>Eupercaria</taxon>
        <taxon>Perciformes</taxon>
        <taxon>Notothenioidei</taxon>
        <taxon>Nototheniidae</taxon>
        <taxon>Dissostichus</taxon>
    </lineage>
</organism>
<dbReference type="GO" id="GO:0003714">
    <property type="term" value="F:transcription corepressor activity"/>
    <property type="evidence" value="ECO:0007669"/>
    <property type="project" value="TreeGrafter"/>
</dbReference>
<dbReference type="GO" id="GO:0004674">
    <property type="term" value="F:protein serine/threonine kinase activity"/>
    <property type="evidence" value="ECO:0007669"/>
    <property type="project" value="UniProtKB-KW"/>
</dbReference>
<keyword evidence="2" id="KW-0808">Transferase</keyword>
<dbReference type="GO" id="GO:0003713">
    <property type="term" value="F:transcription coactivator activity"/>
    <property type="evidence" value="ECO:0007669"/>
    <property type="project" value="TreeGrafter"/>
</dbReference>
<dbReference type="AlphaFoldDB" id="A0AAD9C6Y9"/>
<sequence>MSSSTPRRGDFQVHKNDILSGESCKYLVRELKGQGTFGKVVSCVRLDTTECVAVKIIKRHLTWAGKKEAAAFKHISLLALKESNLVRFYESFMHKGHMCLVLEMLDQTLEDLMRVRRQSPLSEIRVVSQQMLGALKALKSIGLVHADIKPDNVMLVNRMQQPFTVKLIDFGCATPVSRIKRGTIHQTLGYRAPEVILGLPIDESADMWSLGCVLAYMYLSRHLYPIRCEYEVMRILVQMQGQPDDRLLDAGIHTQTFFSKNKDSTNQEWRLNTWAEYKQATGLTSQPGQSISNQFSCIDDLTKERPKPETIREHEDTRAFVSLLRRMLRVVSVTRVTPAEALQHSPETLPRDMDPDPYVTSSCVCPTQDSAAPHCEPASPEDPSSGNNKGSTSDAAPPTVGPADQHEVLSRSDDRSTGFVSVQTQRNRERGFCSVCCCCIQ</sequence>
<dbReference type="GO" id="GO:0004713">
    <property type="term" value="F:protein tyrosine kinase activity"/>
    <property type="evidence" value="ECO:0007669"/>
    <property type="project" value="TreeGrafter"/>
</dbReference>
<dbReference type="SMART" id="SM00220">
    <property type="entry name" value="S_TKc"/>
    <property type="match status" value="1"/>
</dbReference>
<dbReference type="InterPro" id="IPR011009">
    <property type="entry name" value="Kinase-like_dom_sf"/>
</dbReference>
<dbReference type="Pfam" id="PF00069">
    <property type="entry name" value="Pkinase"/>
    <property type="match status" value="1"/>
</dbReference>
<evidence type="ECO:0000256" key="1">
    <source>
        <dbReference type="ARBA" id="ARBA00022527"/>
    </source>
</evidence>
<dbReference type="SUPFAM" id="SSF56112">
    <property type="entry name" value="Protein kinase-like (PK-like)"/>
    <property type="match status" value="1"/>
</dbReference>
<comment type="caution">
    <text evidence="8">The sequence shown here is derived from an EMBL/GenBank/DDBJ whole genome shotgun (WGS) entry which is preliminary data.</text>
</comment>
<dbReference type="PROSITE" id="PS50011">
    <property type="entry name" value="PROTEIN_KINASE_DOM"/>
    <property type="match status" value="1"/>
</dbReference>
<feature type="compositionally biased region" description="Basic and acidic residues" evidence="6">
    <location>
        <begin position="404"/>
        <end position="416"/>
    </location>
</feature>
<dbReference type="Proteomes" id="UP001228049">
    <property type="component" value="Unassembled WGS sequence"/>
</dbReference>
<keyword evidence="1" id="KW-0723">Serine/threonine-protein kinase</keyword>
<dbReference type="EMBL" id="JASDAP010000010">
    <property type="protein sequence ID" value="KAK1895948.1"/>
    <property type="molecule type" value="Genomic_DNA"/>
</dbReference>
<evidence type="ECO:0000256" key="6">
    <source>
        <dbReference type="SAM" id="MobiDB-lite"/>
    </source>
</evidence>
<proteinExistence type="predicted"/>
<accession>A0AAD9C6Y9</accession>
<name>A0AAD9C6Y9_DISEL</name>
<keyword evidence="8" id="KW-0238">DNA-binding</keyword>
<dbReference type="GO" id="GO:0007224">
    <property type="term" value="P:smoothened signaling pathway"/>
    <property type="evidence" value="ECO:0007669"/>
    <property type="project" value="TreeGrafter"/>
</dbReference>
<keyword evidence="9" id="KW-1185">Reference proteome</keyword>
<dbReference type="Gene3D" id="3.30.200.20">
    <property type="entry name" value="Phosphorylase Kinase, domain 1"/>
    <property type="match status" value="1"/>
</dbReference>
<dbReference type="GO" id="GO:0003677">
    <property type="term" value="F:DNA binding"/>
    <property type="evidence" value="ECO:0007669"/>
    <property type="project" value="UniProtKB-KW"/>
</dbReference>
<reference evidence="8" key="1">
    <citation type="submission" date="2023-04" db="EMBL/GenBank/DDBJ databases">
        <title>Chromosome-level genome of Chaenocephalus aceratus.</title>
        <authorList>
            <person name="Park H."/>
        </authorList>
    </citation>
    <scope>NUCLEOTIDE SEQUENCE</scope>
    <source>
        <strain evidence="8">DE</strain>
        <tissue evidence="8">Muscle</tissue>
    </source>
</reference>
<dbReference type="GO" id="GO:0042771">
    <property type="term" value="P:intrinsic apoptotic signaling pathway in response to DNA damage by p53 class mediator"/>
    <property type="evidence" value="ECO:0007669"/>
    <property type="project" value="TreeGrafter"/>
</dbReference>
<dbReference type="GO" id="GO:0046332">
    <property type="term" value="F:SMAD binding"/>
    <property type="evidence" value="ECO:0007669"/>
    <property type="project" value="TreeGrafter"/>
</dbReference>
<evidence type="ECO:0000256" key="5">
    <source>
        <dbReference type="ARBA" id="ARBA00022840"/>
    </source>
</evidence>
<dbReference type="PANTHER" id="PTHR24058:SF53">
    <property type="entry name" value="HOMEODOMAIN-INTERACTING PROTEIN KINASE 2"/>
    <property type="match status" value="1"/>
</dbReference>
<evidence type="ECO:0000256" key="3">
    <source>
        <dbReference type="ARBA" id="ARBA00022741"/>
    </source>
</evidence>
<feature type="domain" description="Protein kinase" evidence="7">
    <location>
        <begin position="26"/>
        <end position="359"/>
    </location>
</feature>
<dbReference type="InterPro" id="IPR000719">
    <property type="entry name" value="Prot_kinase_dom"/>
</dbReference>
<evidence type="ECO:0000256" key="4">
    <source>
        <dbReference type="ARBA" id="ARBA00022777"/>
    </source>
</evidence>
<feature type="compositionally biased region" description="Polar residues" evidence="6">
    <location>
        <begin position="382"/>
        <end position="394"/>
    </location>
</feature>
<dbReference type="PANTHER" id="PTHR24058">
    <property type="entry name" value="DUAL SPECIFICITY PROTEIN KINASE"/>
    <property type="match status" value="1"/>
</dbReference>
<dbReference type="GO" id="GO:0016605">
    <property type="term" value="C:PML body"/>
    <property type="evidence" value="ECO:0007669"/>
    <property type="project" value="TreeGrafter"/>
</dbReference>
<evidence type="ECO:0000256" key="2">
    <source>
        <dbReference type="ARBA" id="ARBA00022679"/>
    </source>
</evidence>
<dbReference type="GO" id="GO:0005737">
    <property type="term" value="C:cytoplasm"/>
    <property type="evidence" value="ECO:0007669"/>
    <property type="project" value="TreeGrafter"/>
</dbReference>
<dbReference type="GO" id="GO:0045944">
    <property type="term" value="P:positive regulation of transcription by RNA polymerase II"/>
    <property type="evidence" value="ECO:0007669"/>
    <property type="project" value="TreeGrafter"/>
</dbReference>
<keyword evidence="5" id="KW-0067">ATP-binding</keyword>
<dbReference type="InterPro" id="IPR008271">
    <property type="entry name" value="Ser/Thr_kinase_AS"/>
</dbReference>
<gene>
    <name evidence="8" type="ORF">KUDE01_021396</name>
</gene>